<feature type="domain" description="KxDL" evidence="9">
    <location>
        <begin position="79"/>
        <end position="164"/>
    </location>
</feature>
<accession>A0A0A8L9Q3</accession>
<dbReference type="InterPro" id="IPR051390">
    <property type="entry name" value="BLOC-1_subunit_KXD1"/>
</dbReference>
<proteinExistence type="inferred from homology"/>
<evidence type="ECO:0000313" key="10">
    <source>
        <dbReference type="EMBL" id="CDO94977.1"/>
    </source>
</evidence>
<sequence length="178" mass="20380">MEEQRSRAPSIDSRNYAISEADYLPAEAEIHRDDVSESDDSYDANDRGSLLPAESSGTLWMNQIQDTPMFDSSKFLFESLNNSINNIDFSESVAIQAKTSALINSKSRELKSLMKQLQEKLDYYDKRFKRGATVSTQLKVNLQMLSKRIATLSELFAKQFPIEYNQSKEKVMERTLND</sequence>
<dbReference type="GO" id="GO:0007032">
    <property type="term" value="P:endosome organization"/>
    <property type="evidence" value="ECO:0007669"/>
    <property type="project" value="TreeGrafter"/>
</dbReference>
<protein>
    <recommendedName>
        <fullName evidence="4">Biogenesis of lysosome-related organelles complex 1 subunit KXD1</fullName>
    </recommendedName>
    <alternativeName>
        <fullName evidence="7">KxDL homolog</fullName>
    </alternativeName>
</protein>
<dbReference type="OrthoDB" id="4089816at2759"/>
<keyword evidence="11" id="KW-1185">Reference proteome</keyword>
<evidence type="ECO:0000313" key="11">
    <source>
        <dbReference type="Proteomes" id="UP000031516"/>
    </source>
</evidence>
<dbReference type="InterPro" id="IPR019371">
    <property type="entry name" value="KxDL_dom"/>
</dbReference>
<evidence type="ECO:0000256" key="2">
    <source>
        <dbReference type="ARBA" id="ARBA00004177"/>
    </source>
</evidence>
<evidence type="ECO:0000259" key="9">
    <source>
        <dbReference type="Pfam" id="PF10241"/>
    </source>
</evidence>
<evidence type="ECO:0000256" key="3">
    <source>
        <dbReference type="ARBA" id="ARBA00005913"/>
    </source>
</evidence>
<comment type="function">
    <text evidence="1">Component of the biogenesis of lysosome-related organelles complex-1 (BLOC-1) involved in endosomal cargo sorting.</text>
</comment>
<gene>
    <name evidence="10" type="ORF">KLDO_g3227</name>
</gene>
<comment type="similarity">
    <text evidence="3">Belongs to the KXD1 family.</text>
</comment>
<keyword evidence="6" id="KW-0967">Endosome</keyword>
<dbReference type="GO" id="GO:0031083">
    <property type="term" value="C:BLOC-1 complex"/>
    <property type="evidence" value="ECO:0007669"/>
    <property type="project" value="TreeGrafter"/>
</dbReference>
<evidence type="ECO:0000256" key="1">
    <source>
        <dbReference type="ARBA" id="ARBA00002069"/>
    </source>
</evidence>
<name>A0A0A8L9Q3_9SACH</name>
<reference evidence="10 11" key="1">
    <citation type="submission" date="2014-03" db="EMBL/GenBank/DDBJ databases">
        <title>The genome of Kluyveromyces dobzhanskii.</title>
        <authorList>
            <person name="Nystedt B."/>
            <person name="Astrom S."/>
        </authorList>
    </citation>
    <scope>NUCLEOTIDE SEQUENCE [LARGE SCALE GENOMIC DNA]</scope>
    <source>
        <strain evidence="10 11">CBS 2104</strain>
    </source>
</reference>
<evidence type="ECO:0000256" key="7">
    <source>
        <dbReference type="ARBA" id="ARBA00029808"/>
    </source>
</evidence>
<organism evidence="10 11">
    <name type="scientific">Kluyveromyces dobzhanskii CBS 2104</name>
    <dbReference type="NCBI Taxonomy" id="1427455"/>
    <lineage>
        <taxon>Eukaryota</taxon>
        <taxon>Fungi</taxon>
        <taxon>Dikarya</taxon>
        <taxon>Ascomycota</taxon>
        <taxon>Saccharomycotina</taxon>
        <taxon>Saccharomycetes</taxon>
        <taxon>Saccharomycetales</taxon>
        <taxon>Saccharomycetaceae</taxon>
        <taxon>Kluyveromyces</taxon>
    </lineage>
</organism>
<dbReference type="AlphaFoldDB" id="A0A0A8L9Q3"/>
<keyword evidence="5" id="KW-0813">Transport</keyword>
<dbReference type="EMBL" id="CCBQ010000042">
    <property type="protein sequence ID" value="CDO94977.1"/>
    <property type="molecule type" value="Genomic_DNA"/>
</dbReference>
<feature type="region of interest" description="Disordered" evidence="8">
    <location>
        <begin position="25"/>
        <end position="50"/>
    </location>
</feature>
<dbReference type="GO" id="GO:0005768">
    <property type="term" value="C:endosome"/>
    <property type="evidence" value="ECO:0007669"/>
    <property type="project" value="UniProtKB-SubCell"/>
</dbReference>
<dbReference type="PANTHER" id="PTHR37787">
    <property type="entry name" value="BIOGENESIS OF LYSOSOME-RELATED ORGANELLES COMPLEX 1 SUBUNIT KXD1"/>
    <property type="match status" value="1"/>
</dbReference>
<evidence type="ECO:0000256" key="8">
    <source>
        <dbReference type="SAM" id="MobiDB-lite"/>
    </source>
</evidence>
<comment type="subcellular location">
    <subcellularLocation>
        <location evidence="2">Endosome</location>
    </subcellularLocation>
</comment>
<evidence type="ECO:0000256" key="6">
    <source>
        <dbReference type="ARBA" id="ARBA00022753"/>
    </source>
</evidence>
<evidence type="ECO:0000256" key="4">
    <source>
        <dbReference type="ARBA" id="ARBA00016207"/>
    </source>
</evidence>
<evidence type="ECO:0000256" key="5">
    <source>
        <dbReference type="ARBA" id="ARBA00022448"/>
    </source>
</evidence>
<dbReference type="PANTHER" id="PTHR37787:SF1">
    <property type="entry name" value="BIOGENESIS OF LYSOSOME-RELATED ORGANELLES COMPLEX 1 SUBUNIT KXD1"/>
    <property type="match status" value="1"/>
</dbReference>
<comment type="caution">
    <text evidence="10">The sequence shown here is derived from an EMBL/GenBank/DDBJ whole genome shotgun (WGS) entry which is preliminary data.</text>
</comment>
<dbReference type="Proteomes" id="UP000031516">
    <property type="component" value="Unassembled WGS sequence"/>
</dbReference>
<dbReference type="GO" id="GO:0032880">
    <property type="term" value="P:regulation of protein localization"/>
    <property type="evidence" value="ECO:0007669"/>
    <property type="project" value="TreeGrafter"/>
</dbReference>
<dbReference type="Pfam" id="PF10241">
    <property type="entry name" value="KxDL"/>
    <property type="match status" value="1"/>
</dbReference>